<evidence type="ECO:0000256" key="1">
    <source>
        <dbReference type="ARBA" id="ARBA00001968"/>
    </source>
</evidence>
<dbReference type="GO" id="GO:0009117">
    <property type="term" value="P:nucleotide metabolic process"/>
    <property type="evidence" value="ECO:0007669"/>
    <property type="project" value="UniProtKB-KW"/>
</dbReference>
<reference evidence="5 6" key="1">
    <citation type="submission" date="2020-06" db="EMBL/GenBank/DDBJ databases">
        <title>Description of novel acetic acid bacteria.</title>
        <authorList>
            <person name="Sombolestani A."/>
        </authorList>
    </citation>
    <scope>NUCLEOTIDE SEQUENCE [LARGE SCALE GENOMIC DNA]</scope>
    <source>
        <strain evidence="5 6">LMG 27010</strain>
    </source>
</reference>
<dbReference type="Proteomes" id="UP000585665">
    <property type="component" value="Unassembled WGS sequence"/>
</dbReference>
<protein>
    <recommendedName>
        <fullName evidence="4">Nucleoside triphosphate pyrophosphatase</fullName>
        <ecNumber evidence="4">3.6.1.9</ecNumber>
    </recommendedName>
    <alternativeName>
        <fullName evidence="4">Nucleotide pyrophosphatase</fullName>
        <shortName evidence="4">Nucleotide PPase</shortName>
    </alternativeName>
</protein>
<evidence type="ECO:0000256" key="2">
    <source>
        <dbReference type="ARBA" id="ARBA00022801"/>
    </source>
</evidence>
<dbReference type="CDD" id="cd00555">
    <property type="entry name" value="Maf"/>
    <property type="match status" value="1"/>
</dbReference>
<comment type="function">
    <text evidence="4">Nucleoside triphosphate pyrophosphatase. May have a dual role in cell division arrest and in preventing the incorporation of modified nucleotides into cellular nucleic acids.</text>
</comment>
<comment type="cofactor">
    <cofactor evidence="1 4">
        <name>a divalent metal cation</name>
        <dbReference type="ChEBI" id="CHEBI:60240"/>
    </cofactor>
</comment>
<dbReference type="PIRSF" id="PIRSF006305">
    <property type="entry name" value="Maf"/>
    <property type="match status" value="1"/>
</dbReference>
<dbReference type="GO" id="GO:0005737">
    <property type="term" value="C:cytoplasm"/>
    <property type="evidence" value="ECO:0007669"/>
    <property type="project" value="UniProtKB-SubCell"/>
</dbReference>
<dbReference type="AlphaFoldDB" id="A0A850PF41"/>
<evidence type="ECO:0000256" key="3">
    <source>
        <dbReference type="ARBA" id="ARBA00023080"/>
    </source>
</evidence>
<dbReference type="PANTHER" id="PTHR43213">
    <property type="entry name" value="BIFUNCTIONAL DTTP/UTP PYROPHOSPHATASE/METHYLTRANSFERASE PROTEIN-RELATED"/>
    <property type="match status" value="1"/>
</dbReference>
<dbReference type="PANTHER" id="PTHR43213:SF5">
    <property type="entry name" value="BIFUNCTIONAL DTTP_UTP PYROPHOSPHATASE_METHYLTRANSFERASE PROTEIN-RELATED"/>
    <property type="match status" value="1"/>
</dbReference>
<dbReference type="HAMAP" id="MF_00528">
    <property type="entry name" value="Maf"/>
    <property type="match status" value="1"/>
</dbReference>
<dbReference type="InterPro" id="IPR003697">
    <property type="entry name" value="Maf-like"/>
</dbReference>
<dbReference type="SUPFAM" id="SSF52972">
    <property type="entry name" value="ITPase-like"/>
    <property type="match status" value="1"/>
</dbReference>
<proteinExistence type="inferred from homology"/>
<keyword evidence="6" id="KW-1185">Reference proteome</keyword>
<comment type="subcellular location">
    <subcellularLocation>
        <location evidence="4">Cytoplasm</location>
    </subcellularLocation>
</comment>
<accession>A0A850PF41</accession>
<comment type="caution">
    <text evidence="4">Lacks conserved residue(s) required for the propagation of feature annotation.</text>
</comment>
<evidence type="ECO:0000256" key="4">
    <source>
        <dbReference type="HAMAP-Rule" id="MF_00528"/>
    </source>
</evidence>
<keyword evidence="4" id="KW-0963">Cytoplasm</keyword>
<keyword evidence="2 4" id="KW-0378">Hydrolase</keyword>
<dbReference type="Pfam" id="PF02545">
    <property type="entry name" value="Maf"/>
    <property type="match status" value="1"/>
</dbReference>
<dbReference type="RefSeq" id="WP_176612704.1">
    <property type="nucleotide sequence ID" value="NZ_JABXXR010000015.1"/>
</dbReference>
<name>A0A850PF41_9PROT</name>
<comment type="catalytic activity">
    <reaction evidence="4">
        <text>a ribonucleoside 5'-triphosphate + H2O = a ribonucleoside 5'-phosphate + diphosphate + H(+)</text>
        <dbReference type="Rhea" id="RHEA:23996"/>
        <dbReference type="ChEBI" id="CHEBI:15377"/>
        <dbReference type="ChEBI" id="CHEBI:15378"/>
        <dbReference type="ChEBI" id="CHEBI:33019"/>
        <dbReference type="ChEBI" id="CHEBI:58043"/>
        <dbReference type="ChEBI" id="CHEBI:61557"/>
        <dbReference type="EC" id="3.6.1.9"/>
    </reaction>
</comment>
<comment type="caution">
    <text evidence="5">The sequence shown here is derived from an EMBL/GenBank/DDBJ whole genome shotgun (WGS) entry which is preliminary data.</text>
</comment>
<dbReference type="EMBL" id="JABXXR010000015">
    <property type="protein sequence ID" value="NVN39721.1"/>
    <property type="molecule type" value="Genomic_DNA"/>
</dbReference>
<dbReference type="InterPro" id="IPR029001">
    <property type="entry name" value="ITPase-like_fam"/>
</dbReference>
<gene>
    <name evidence="5" type="ORF">HUK82_03955</name>
</gene>
<dbReference type="Gene3D" id="3.90.950.10">
    <property type="match status" value="1"/>
</dbReference>
<sequence length="213" mass="22849">MNDDSVVLKATPVLGSYPPVLLASQSEIRRHLLQAAGIAVRVRSSGVDEDMIKRMCREQGAGVDETACALAEAKARAVASSDGTLVIGADQILALGEQRFDKPADRAQARRHLLALRGRTHHLHTAIVVCRGTDVLWRHVARPSLRMRSFSDACLDAYLAMEGDAVLASVGAYRLEGPGVHLFEAIEGDHSAILGLPMLPLLAALRDLHAAPI</sequence>
<dbReference type="GO" id="GO:0047429">
    <property type="term" value="F:nucleoside triphosphate diphosphatase activity"/>
    <property type="evidence" value="ECO:0007669"/>
    <property type="project" value="UniProtKB-EC"/>
</dbReference>
<comment type="similarity">
    <text evidence="4">Belongs to the Maf family.</text>
</comment>
<comment type="catalytic activity">
    <reaction evidence="4">
        <text>a 2'-deoxyribonucleoside 5'-triphosphate + H2O = a 2'-deoxyribonucleoside 5'-phosphate + diphosphate + H(+)</text>
        <dbReference type="Rhea" id="RHEA:44644"/>
        <dbReference type="ChEBI" id="CHEBI:15377"/>
        <dbReference type="ChEBI" id="CHEBI:15378"/>
        <dbReference type="ChEBI" id="CHEBI:33019"/>
        <dbReference type="ChEBI" id="CHEBI:61560"/>
        <dbReference type="ChEBI" id="CHEBI:65317"/>
        <dbReference type="EC" id="3.6.1.9"/>
    </reaction>
</comment>
<evidence type="ECO:0000313" key="6">
    <source>
        <dbReference type="Proteomes" id="UP000585665"/>
    </source>
</evidence>
<dbReference type="EC" id="3.6.1.9" evidence="4"/>
<evidence type="ECO:0000313" key="5">
    <source>
        <dbReference type="EMBL" id="NVN39721.1"/>
    </source>
</evidence>
<keyword evidence="3 4" id="KW-0546">Nucleotide metabolism</keyword>
<feature type="active site" description="Proton acceptor" evidence="4">
    <location>
        <position position="90"/>
    </location>
</feature>
<organism evidence="5 6">
    <name type="scientific">Ameyamaea chiangmaiensis</name>
    <dbReference type="NCBI Taxonomy" id="442969"/>
    <lineage>
        <taxon>Bacteria</taxon>
        <taxon>Pseudomonadati</taxon>
        <taxon>Pseudomonadota</taxon>
        <taxon>Alphaproteobacteria</taxon>
        <taxon>Acetobacterales</taxon>
        <taxon>Acetobacteraceae</taxon>
        <taxon>Ameyamaea</taxon>
    </lineage>
</organism>